<sequence length="564" mass="63875">MTKVELIAALEEAQSKADFYQLDSLIEEAKTEYGEEAFCFYYQAEYYRLLKDQEQAIDFYQKAIAISPQANYRLALALSLLQKGEAEEALALLQALQKEIPEEKDLQYALALYYSSQGEEEKSLLQLNKLLAQTPDDVLALRLKVDSLEQLGQYEEALQSLQFLKGEELGAILLAQQEIALLKKLERSEDAIKAYRDLIASDPKNIEYRLALGDYYMQLANYEEAQYCFADVLDLEKKQGGQTAYTLKKKGRALLYRNQLKDAQADFKAAMKTDGDDSESYLLLAQTAERLGQLPMAKMYLELGLDMAAYNRWPLYQKLGQIALALEEWTEAEKAFEGMTREAAGKAEGFYQLGLLYIRQGDLANAYEMLLEADEEFHEKAMDMLKLHCADFLAKKAKEEEGEMLDEFAAAMAKNAQSPFIQQVDAKLWTVHRKATIAQNPLLKELPKEMQSLLLKAFEGMLLQLTPKGLFLLNLGQKPTRAIYRILKEASSGVAIELQPLDSGKMSQNMQFRLRKAFFVLCGIGEGDAKLDIYFQEQSPKDLPAAIKAAYKKADQAEELAFLK</sequence>
<dbReference type="AlphaFoldDB" id="J1I879"/>
<dbReference type="Proteomes" id="UP000005113">
    <property type="component" value="Unassembled WGS sequence"/>
</dbReference>
<dbReference type="SUPFAM" id="SSF48452">
    <property type="entry name" value="TPR-like"/>
    <property type="match status" value="2"/>
</dbReference>
<dbReference type="RefSeq" id="WP_002660399.1">
    <property type="nucleotide sequence ID" value="NZ_JH719942.1"/>
</dbReference>
<gene>
    <name evidence="4" type="ORF">SapgrDRAFT_2984</name>
</gene>
<feature type="repeat" description="TPR" evidence="3">
    <location>
        <begin position="37"/>
        <end position="70"/>
    </location>
</feature>
<evidence type="ECO:0000313" key="4">
    <source>
        <dbReference type="EMBL" id="EJF54633.1"/>
    </source>
</evidence>
<dbReference type="InterPro" id="IPR011990">
    <property type="entry name" value="TPR-like_helical_dom_sf"/>
</dbReference>
<dbReference type="Pfam" id="PF13181">
    <property type="entry name" value="TPR_8"/>
    <property type="match status" value="1"/>
</dbReference>
<organism evidence="4 5">
    <name type="scientific">Saprospira grandis DSM 2844</name>
    <dbReference type="NCBI Taxonomy" id="694433"/>
    <lineage>
        <taxon>Bacteria</taxon>
        <taxon>Pseudomonadati</taxon>
        <taxon>Bacteroidota</taxon>
        <taxon>Saprospiria</taxon>
        <taxon>Saprospirales</taxon>
        <taxon>Saprospiraceae</taxon>
        <taxon>Saprospira</taxon>
    </lineage>
</organism>
<evidence type="ECO:0000256" key="2">
    <source>
        <dbReference type="ARBA" id="ARBA00022803"/>
    </source>
</evidence>
<dbReference type="PROSITE" id="PS50005">
    <property type="entry name" value="TPR"/>
    <property type="match status" value="2"/>
</dbReference>
<dbReference type="Pfam" id="PF13432">
    <property type="entry name" value="TPR_16"/>
    <property type="match status" value="4"/>
</dbReference>
<protein>
    <recommendedName>
        <fullName evidence="6">Tetratricopeptide repeat protein</fullName>
    </recommendedName>
</protein>
<proteinExistence type="predicted"/>
<feature type="repeat" description="TPR" evidence="3">
    <location>
        <begin position="206"/>
        <end position="239"/>
    </location>
</feature>
<dbReference type="HOGENOM" id="CLU_483030_0_0_10"/>
<dbReference type="EMBL" id="JH719942">
    <property type="protein sequence ID" value="EJF54633.1"/>
    <property type="molecule type" value="Genomic_DNA"/>
</dbReference>
<dbReference type="SMART" id="SM00028">
    <property type="entry name" value="TPR"/>
    <property type="match status" value="7"/>
</dbReference>
<dbReference type="OrthoDB" id="9814220at2"/>
<evidence type="ECO:0000313" key="5">
    <source>
        <dbReference type="Proteomes" id="UP000005113"/>
    </source>
</evidence>
<dbReference type="PANTHER" id="PTHR45586:SF1">
    <property type="entry name" value="LIPOPOLYSACCHARIDE ASSEMBLY PROTEIN B"/>
    <property type="match status" value="1"/>
</dbReference>
<evidence type="ECO:0000256" key="3">
    <source>
        <dbReference type="PROSITE-ProRule" id="PRU00339"/>
    </source>
</evidence>
<keyword evidence="1" id="KW-0677">Repeat</keyword>
<reference evidence="5" key="1">
    <citation type="journal article" date="2012" name="Stand. Genomic Sci.">
        <title>Permanent draft genome sequence of the gliding predator Saprospira grandis strain Sa g1 (= HR1).</title>
        <authorList>
            <person name="Mavromatis K."/>
            <person name="Chertkov O."/>
            <person name="Lapidus A."/>
            <person name="Nolan M."/>
            <person name="Lucas S."/>
            <person name="Tice H."/>
            <person name="Del Rio T.G."/>
            <person name="Cheng J.F."/>
            <person name="Han C."/>
            <person name="Tapia R."/>
            <person name="Bruce D."/>
            <person name="Goodwin L.A."/>
            <person name="Pitluck S."/>
            <person name="Huntemann M."/>
            <person name="Liolios K."/>
            <person name="Pagani I."/>
            <person name="Ivanova N."/>
            <person name="Mikhailova N."/>
            <person name="Pati A."/>
            <person name="Chen A."/>
            <person name="Palaniappan K."/>
            <person name="Land M."/>
            <person name="Brambilla E.M."/>
            <person name="Rohde M."/>
            <person name="Spring S."/>
            <person name="Goker M."/>
            <person name="Detter J.C."/>
            <person name="Bristow J."/>
            <person name="Eisen J.A."/>
            <person name="Markowitz V."/>
            <person name="Hugenholtz P."/>
            <person name="Kyrpides N.C."/>
            <person name="Klenk H.P."/>
            <person name="Woyke T."/>
        </authorList>
    </citation>
    <scope>NUCLEOTIDE SEQUENCE [LARGE SCALE GENOMIC DNA]</scope>
    <source>
        <strain evidence="5">DSM 2844</strain>
    </source>
</reference>
<dbReference type="InterPro" id="IPR019734">
    <property type="entry name" value="TPR_rpt"/>
</dbReference>
<accession>J1I879</accession>
<dbReference type="PANTHER" id="PTHR45586">
    <property type="entry name" value="TPR REPEAT-CONTAINING PROTEIN PA4667"/>
    <property type="match status" value="1"/>
</dbReference>
<evidence type="ECO:0000256" key="1">
    <source>
        <dbReference type="ARBA" id="ARBA00022737"/>
    </source>
</evidence>
<dbReference type="Gene3D" id="1.25.40.10">
    <property type="entry name" value="Tetratricopeptide repeat domain"/>
    <property type="match status" value="4"/>
</dbReference>
<name>J1I879_9BACT</name>
<keyword evidence="2 3" id="KW-0802">TPR repeat</keyword>
<dbReference type="InterPro" id="IPR051012">
    <property type="entry name" value="CellSynth/LPSAsmb/PSIAsmb"/>
</dbReference>
<evidence type="ECO:0008006" key="6">
    <source>
        <dbReference type="Google" id="ProtNLM"/>
    </source>
</evidence>